<gene>
    <name evidence="2" type="ORF">AMOR_08900</name>
</gene>
<organism evidence="2 3">
    <name type="scientific">Anaeromyxobacter oryzae</name>
    <dbReference type="NCBI Taxonomy" id="2918170"/>
    <lineage>
        <taxon>Bacteria</taxon>
        <taxon>Pseudomonadati</taxon>
        <taxon>Myxococcota</taxon>
        <taxon>Myxococcia</taxon>
        <taxon>Myxococcales</taxon>
        <taxon>Cystobacterineae</taxon>
        <taxon>Anaeromyxobacteraceae</taxon>
        <taxon>Anaeromyxobacter</taxon>
    </lineage>
</organism>
<accession>A0ABM7WR18</accession>
<evidence type="ECO:0000313" key="3">
    <source>
        <dbReference type="Proteomes" id="UP001162891"/>
    </source>
</evidence>
<sequence length="115" mass="12826">MTVPRIARYKAALVAVLALVPGLALAEVKVAGALLPDGAEKVSENRYRVPKTYDETLKFFRQTYGARYTRRPIADQPGVKAMHIENPDAKPGQWEGLNVYELKGETRVFVLLKGR</sequence>
<dbReference type="Proteomes" id="UP001162891">
    <property type="component" value="Chromosome"/>
</dbReference>
<protein>
    <submittedName>
        <fullName evidence="2">Uncharacterized protein</fullName>
    </submittedName>
</protein>
<feature type="chain" id="PRO_5046927737" evidence="1">
    <location>
        <begin position="27"/>
        <end position="115"/>
    </location>
</feature>
<evidence type="ECO:0000256" key="1">
    <source>
        <dbReference type="SAM" id="SignalP"/>
    </source>
</evidence>
<feature type="signal peptide" evidence="1">
    <location>
        <begin position="1"/>
        <end position="26"/>
    </location>
</feature>
<proteinExistence type="predicted"/>
<evidence type="ECO:0000313" key="2">
    <source>
        <dbReference type="EMBL" id="BDG01894.1"/>
    </source>
</evidence>
<keyword evidence="3" id="KW-1185">Reference proteome</keyword>
<reference evidence="3" key="1">
    <citation type="journal article" date="2022" name="Int. J. Syst. Evol. Microbiol.">
        <title>Anaeromyxobacter oryzae sp. nov., Anaeromyxobacter diazotrophicus sp. nov. and Anaeromyxobacter paludicola sp. nov., isolated from paddy soils.</title>
        <authorList>
            <person name="Itoh H."/>
            <person name="Xu Z."/>
            <person name="Mise K."/>
            <person name="Masuda Y."/>
            <person name="Ushijima N."/>
            <person name="Hayakawa C."/>
            <person name="Shiratori Y."/>
            <person name="Senoo K."/>
        </authorList>
    </citation>
    <scope>NUCLEOTIDE SEQUENCE [LARGE SCALE GENOMIC DNA]</scope>
    <source>
        <strain evidence="3">Red232</strain>
    </source>
</reference>
<keyword evidence="1" id="KW-0732">Signal</keyword>
<name>A0ABM7WR18_9BACT</name>
<dbReference type="EMBL" id="AP025591">
    <property type="protein sequence ID" value="BDG01894.1"/>
    <property type="molecule type" value="Genomic_DNA"/>
</dbReference>